<reference evidence="5" key="1">
    <citation type="journal article" date="2014" name="Int. J. Syst. Evol. Microbiol.">
        <title>Complete genome sequence of Corynebacterium casei LMG S-19264T (=DSM 44701T), isolated from a smear-ripened cheese.</title>
        <authorList>
            <consortium name="US DOE Joint Genome Institute (JGI-PGF)"/>
            <person name="Walter F."/>
            <person name="Albersmeier A."/>
            <person name="Kalinowski J."/>
            <person name="Ruckert C."/>
        </authorList>
    </citation>
    <scope>NUCLEOTIDE SEQUENCE</scope>
    <source>
        <strain evidence="5">JCM 30078</strain>
    </source>
</reference>
<dbReference type="PANTHER" id="PTHR34596">
    <property type="entry name" value="CHITOPORIN"/>
    <property type="match status" value="1"/>
</dbReference>
<keyword evidence="3 4" id="KW-0732">Signal</keyword>
<dbReference type="GO" id="GO:0016020">
    <property type="term" value="C:membrane"/>
    <property type="evidence" value="ECO:0007669"/>
    <property type="project" value="InterPro"/>
</dbReference>
<feature type="chain" id="PRO_5037226120" evidence="4">
    <location>
        <begin position="24"/>
        <end position="422"/>
    </location>
</feature>
<protein>
    <submittedName>
        <fullName evidence="5">Porin</fullName>
    </submittedName>
</protein>
<dbReference type="InterPro" id="IPR005318">
    <property type="entry name" value="OM_porin_bac"/>
</dbReference>
<dbReference type="RefSeq" id="WP_188985618.1">
    <property type="nucleotide sequence ID" value="NZ_BMPO01000010.1"/>
</dbReference>
<keyword evidence="6" id="KW-1185">Reference proteome</keyword>
<dbReference type="Pfam" id="PF03573">
    <property type="entry name" value="OprD"/>
    <property type="match status" value="1"/>
</dbReference>
<evidence type="ECO:0000256" key="2">
    <source>
        <dbReference type="ARBA" id="ARBA00022448"/>
    </source>
</evidence>
<reference evidence="5" key="2">
    <citation type="submission" date="2020-09" db="EMBL/GenBank/DDBJ databases">
        <authorList>
            <person name="Sun Q."/>
            <person name="Ohkuma M."/>
        </authorList>
    </citation>
    <scope>NUCLEOTIDE SEQUENCE</scope>
    <source>
        <strain evidence="5">JCM 30078</strain>
    </source>
</reference>
<keyword evidence="2" id="KW-0813">Transport</keyword>
<feature type="signal peptide" evidence="4">
    <location>
        <begin position="1"/>
        <end position="23"/>
    </location>
</feature>
<name>A0A917Q2L1_9PSED</name>
<evidence type="ECO:0000256" key="4">
    <source>
        <dbReference type="SAM" id="SignalP"/>
    </source>
</evidence>
<evidence type="ECO:0000256" key="3">
    <source>
        <dbReference type="ARBA" id="ARBA00022729"/>
    </source>
</evidence>
<dbReference type="GO" id="GO:0015288">
    <property type="term" value="F:porin activity"/>
    <property type="evidence" value="ECO:0007669"/>
    <property type="project" value="TreeGrafter"/>
</dbReference>
<gene>
    <name evidence="5" type="ORF">GCM10009304_38220</name>
</gene>
<dbReference type="Proteomes" id="UP000635983">
    <property type="component" value="Unassembled WGS sequence"/>
</dbReference>
<dbReference type="Gene3D" id="2.40.160.10">
    <property type="entry name" value="Porin"/>
    <property type="match status" value="1"/>
</dbReference>
<proteinExistence type="inferred from homology"/>
<evidence type="ECO:0000313" key="6">
    <source>
        <dbReference type="Proteomes" id="UP000635983"/>
    </source>
</evidence>
<evidence type="ECO:0000313" key="5">
    <source>
        <dbReference type="EMBL" id="GGK08490.1"/>
    </source>
</evidence>
<evidence type="ECO:0000256" key="1">
    <source>
        <dbReference type="ARBA" id="ARBA00009075"/>
    </source>
</evidence>
<comment type="similarity">
    <text evidence="1">Belongs to the outer membrane porin (Opr) (TC 1.B.25) family.</text>
</comment>
<dbReference type="AlphaFoldDB" id="A0A917Q2L1"/>
<dbReference type="PANTHER" id="PTHR34596:SF2">
    <property type="entry name" value="CHITOPORIN"/>
    <property type="match status" value="1"/>
</dbReference>
<dbReference type="InterPro" id="IPR023614">
    <property type="entry name" value="Porin_dom_sf"/>
</dbReference>
<accession>A0A917Q2L1</accession>
<sequence>MQVKKCSLIALAISAAVSQMAVASQQSEAKGFVEGSKLKVLNRNMYMNRDFKHGQRNGTKSYGEEWAHGLITTYSSGFTQGTVGFGVDAFGLVGIKLDSGDGRNGVGTGLLEINDAGEAKDDQALAGAAAKLQISNTVLKYGNQMVSLPVLAISDSRLLPESVTGGLVTSNEIEGLTLNAGHFTALSNRNQSSRDSAGMKSLDLAGGTYKFSKDLIGSAYWAETEDYFRKYYGNLNYSMPLSDTQAFIVDFNMYDTKSDGLGLSRAWDGEKLDNQIYSLAAAFKTGAHTFTLSHQRVTGDGGYVYGPDGNSTMYTAHSMQVSDFNQENEKSWAARYDLNMAAFGVPGLTFMTRYIKGTDFNTTLSSNGKEWERDVEAKYVLQDGPAKDLSFRVRWGTRRTADIATGNMEDLRVFVEYPLNIL</sequence>
<dbReference type="EMBL" id="BMPO01000010">
    <property type="protein sequence ID" value="GGK08490.1"/>
    <property type="molecule type" value="Genomic_DNA"/>
</dbReference>
<organism evidence="5 6">
    <name type="scientific">Pseudomonas matsuisoli</name>
    <dbReference type="NCBI Taxonomy" id="1515666"/>
    <lineage>
        <taxon>Bacteria</taxon>
        <taxon>Pseudomonadati</taxon>
        <taxon>Pseudomonadota</taxon>
        <taxon>Gammaproteobacteria</taxon>
        <taxon>Pseudomonadales</taxon>
        <taxon>Pseudomonadaceae</taxon>
        <taxon>Pseudomonas</taxon>
    </lineage>
</organism>
<comment type="caution">
    <text evidence="5">The sequence shown here is derived from an EMBL/GenBank/DDBJ whole genome shotgun (WGS) entry which is preliminary data.</text>
</comment>